<dbReference type="InterPro" id="IPR023997">
    <property type="entry name" value="TonB-dep_OMP_SusC/RagA_CS"/>
</dbReference>
<dbReference type="Gene3D" id="2.40.170.20">
    <property type="entry name" value="TonB-dependent receptor, beta-barrel domain"/>
    <property type="match status" value="1"/>
</dbReference>
<feature type="signal peptide" evidence="8">
    <location>
        <begin position="1"/>
        <end position="39"/>
    </location>
</feature>
<comment type="caution">
    <text evidence="10">The sequence shown here is derived from an EMBL/GenBank/DDBJ whole genome shotgun (WGS) entry which is preliminary data.</text>
</comment>
<dbReference type="InterPro" id="IPR023996">
    <property type="entry name" value="TonB-dep_OMP_SusC/RagA"/>
</dbReference>
<organism evidence="10 11">
    <name type="scientific">Butyricimonas hominis</name>
    <dbReference type="NCBI Taxonomy" id="2763032"/>
    <lineage>
        <taxon>Bacteria</taxon>
        <taxon>Pseudomonadati</taxon>
        <taxon>Bacteroidota</taxon>
        <taxon>Bacteroidia</taxon>
        <taxon>Bacteroidales</taxon>
        <taxon>Odoribacteraceae</taxon>
        <taxon>Butyricimonas</taxon>
    </lineage>
</organism>
<keyword evidence="6 7" id="KW-0998">Cell outer membrane</keyword>
<dbReference type="SUPFAM" id="SSF49464">
    <property type="entry name" value="Carboxypeptidase regulatory domain-like"/>
    <property type="match status" value="1"/>
</dbReference>
<evidence type="ECO:0000256" key="5">
    <source>
        <dbReference type="ARBA" id="ARBA00023136"/>
    </source>
</evidence>
<dbReference type="Proteomes" id="UP000646484">
    <property type="component" value="Unassembled WGS sequence"/>
</dbReference>
<name>A0ABR7D107_9BACT</name>
<feature type="chain" id="PRO_5047445105" evidence="8">
    <location>
        <begin position="40"/>
        <end position="1205"/>
    </location>
</feature>
<evidence type="ECO:0000256" key="3">
    <source>
        <dbReference type="ARBA" id="ARBA00022452"/>
    </source>
</evidence>
<keyword evidence="5 7" id="KW-0472">Membrane</keyword>
<keyword evidence="11" id="KW-1185">Reference proteome</keyword>
<dbReference type="Gene3D" id="2.60.40.1120">
    <property type="entry name" value="Carboxypeptidase-like, regulatory domain"/>
    <property type="match status" value="1"/>
</dbReference>
<dbReference type="EMBL" id="JACOOH010000003">
    <property type="protein sequence ID" value="MBC5621205.1"/>
    <property type="molecule type" value="Genomic_DNA"/>
</dbReference>
<evidence type="ECO:0000256" key="1">
    <source>
        <dbReference type="ARBA" id="ARBA00004571"/>
    </source>
</evidence>
<evidence type="ECO:0000259" key="9">
    <source>
        <dbReference type="Pfam" id="PF07715"/>
    </source>
</evidence>
<dbReference type="Pfam" id="PF13715">
    <property type="entry name" value="CarbopepD_reg_2"/>
    <property type="match status" value="1"/>
</dbReference>
<keyword evidence="4 7" id="KW-0812">Transmembrane</keyword>
<comment type="similarity">
    <text evidence="7">Belongs to the TonB-dependent receptor family.</text>
</comment>
<feature type="domain" description="TonB-dependent receptor plug" evidence="9">
    <location>
        <begin position="220"/>
        <end position="348"/>
    </location>
</feature>
<keyword evidence="8" id="KW-0732">Signal</keyword>
<dbReference type="InterPro" id="IPR036942">
    <property type="entry name" value="Beta-barrel_TonB_sf"/>
</dbReference>
<proteinExistence type="inferred from homology"/>
<dbReference type="Gene3D" id="2.170.130.10">
    <property type="entry name" value="TonB-dependent receptor, plug domain"/>
    <property type="match status" value="1"/>
</dbReference>
<comment type="subcellular location">
    <subcellularLocation>
        <location evidence="1 7">Cell outer membrane</location>
        <topology evidence="1 7">Multi-pass membrane protein</topology>
    </subcellularLocation>
</comment>
<gene>
    <name evidence="10" type="ORF">H8S64_08850</name>
</gene>
<dbReference type="InterPro" id="IPR037066">
    <property type="entry name" value="Plug_dom_sf"/>
</dbReference>
<protein>
    <submittedName>
        <fullName evidence="10">SusC/RagA family TonB-linked outer membrane protein</fullName>
    </submittedName>
</protein>
<dbReference type="InterPro" id="IPR039426">
    <property type="entry name" value="TonB-dep_rcpt-like"/>
</dbReference>
<dbReference type="InterPro" id="IPR008969">
    <property type="entry name" value="CarboxyPept-like_regulatory"/>
</dbReference>
<sequence length="1205" mass="134792">MKKKAYDHTFNLQERLKKGALLCACTIFWLLAGISNSNAATTPEQDSVKFSKQQMMIEQVFDAITKQLKYDVFYSENELEVKKMVQLPRLKMGLIEVLNLVLQKEFTYRFNGKTIIISPAKTTPDQQNPIRGIVKDENGEPLPGVTVLIKGTTTGVSTNAKGEFTIVSPEKPEATLLIFSFVGMETQQVTPKSDFVTVTMKASVNELDEVIVRTGYENIDKRKLTSSVYTVKMEDIMEPLTTTLDKMLQGKIPGMAVLQMSSTVGAAPKIRIRGSSTIVGSREPLWVLDGIVLEDPVPLKPEELNSMDQVNLIGNAISGINPEDIEQIDVLKDASATALYGSKAANGVIMITTKRGKFGKPAIQYSMSMGFTHRPTVNQMHLMNSKERIEVSEEMVEKGLQFVDDGITGSVGYEGLLVQLYGNKISYSQFQKEVKKMKEQNTDWFKYLFRNAFSHNHTLSVSGANEAINYYFSVGYSNERGSSLKENAERFNFNTNLDIKINDKMNAGFGLSASHGETNRPAVDLFQYAYTTSRAIAPYDEDGYYNFYEIDTGYENTPYKTPNLIYNIFNELNSTSGTNKLLSLNTRFNFSYKVASWLSLSALCSYNVSSNSSEDVATEESYAISSLRRLVYGYPVIDPAKEPNFATSCELPFGGKLDNSDNKNTNYSARFTASFQKTFNDVHDFSLMGGLDMRSAHSEGHTSTLLGYLPERGKKSVEINPRIWLAYGTLLENSRPTISDSKKNEMSYFASFSYCYDDRYIFNANIRGDASNKLGQDKSARFLPIWSVSGRWNIADEDFMQNVTWMEGLNIHASYGLQGNVTEAHNPNMVANVGSMDPVSQYYESTINSLPNRGLRWEKTRSYNIGTDFSFFNKKLNATFEYYNKKGKDQLLSTTIESTNGGTSVTINDGNIINSGWDFSISATPIRLEKFSWNLSLNTSRSYNKVTNSGEMDKYIVSQYLDGSLVKNGRSLNSFYSYRYGGLNERGEATFLGIYAKDEEGNVIISSQEEALNSALVYSGRREPLFSGGLSTSIMLYNFTLNASFAMQFGSKVRLNDLYVDNSRLPGPSENMSDEFVTRWRKPGDEKHTDIPRLTDERLTPPGLYYHNGGAATIGDNVYDFYNNSDLRVVSGNFVRCRSLSLSYYVPASTLKHLFLRGASLSFSVSNPFVIKAKGLKGRDPEQVTLGSGSIPPQKNFSFSLNVTF</sequence>
<reference evidence="10 11" key="1">
    <citation type="submission" date="2020-08" db="EMBL/GenBank/DDBJ databases">
        <title>Genome public.</title>
        <authorList>
            <person name="Liu C."/>
            <person name="Sun Q."/>
        </authorList>
    </citation>
    <scope>NUCLEOTIDE SEQUENCE [LARGE SCALE GENOMIC DNA]</scope>
    <source>
        <strain evidence="10 11">NSJ-56</strain>
    </source>
</reference>
<accession>A0ABR7D107</accession>
<evidence type="ECO:0000313" key="11">
    <source>
        <dbReference type="Proteomes" id="UP000646484"/>
    </source>
</evidence>
<dbReference type="NCBIfam" id="TIGR04057">
    <property type="entry name" value="SusC_RagA_signa"/>
    <property type="match status" value="1"/>
</dbReference>
<evidence type="ECO:0000256" key="6">
    <source>
        <dbReference type="ARBA" id="ARBA00023237"/>
    </source>
</evidence>
<evidence type="ECO:0000256" key="2">
    <source>
        <dbReference type="ARBA" id="ARBA00022448"/>
    </source>
</evidence>
<keyword evidence="2 7" id="KW-0813">Transport</keyword>
<evidence type="ECO:0000313" key="10">
    <source>
        <dbReference type="EMBL" id="MBC5621205.1"/>
    </source>
</evidence>
<dbReference type="InterPro" id="IPR012910">
    <property type="entry name" value="Plug_dom"/>
</dbReference>
<evidence type="ECO:0000256" key="4">
    <source>
        <dbReference type="ARBA" id="ARBA00022692"/>
    </source>
</evidence>
<dbReference type="Pfam" id="PF07715">
    <property type="entry name" value="Plug"/>
    <property type="match status" value="1"/>
</dbReference>
<dbReference type="NCBIfam" id="TIGR04056">
    <property type="entry name" value="OMP_RagA_SusC"/>
    <property type="match status" value="1"/>
</dbReference>
<evidence type="ECO:0000256" key="7">
    <source>
        <dbReference type="PROSITE-ProRule" id="PRU01360"/>
    </source>
</evidence>
<evidence type="ECO:0000256" key="8">
    <source>
        <dbReference type="SAM" id="SignalP"/>
    </source>
</evidence>
<dbReference type="PROSITE" id="PS52016">
    <property type="entry name" value="TONB_DEPENDENT_REC_3"/>
    <property type="match status" value="1"/>
</dbReference>
<dbReference type="RefSeq" id="WP_186975768.1">
    <property type="nucleotide sequence ID" value="NZ_JACOOH010000003.1"/>
</dbReference>
<keyword evidence="3 7" id="KW-1134">Transmembrane beta strand</keyword>
<dbReference type="SUPFAM" id="SSF56935">
    <property type="entry name" value="Porins"/>
    <property type="match status" value="1"/>
</dbReference>